<dbReference type="Gene3D" id="1.10.20.140">
    <property type="match status" value="1"/>
</dbReference>
<feature type="site" description="Interaction with substrate tRNA" evidence="10">
    <location>
        <position position="153"/>
    </location>
</feature>
<gene>
    <name evidence="10 15" type="primary">miaA</name>
    <name evidence="15" type="ORF">GCM10008939_04890</name>
</gene>
<evidence type="ECO:0000256" key="8">
    <source>
        <dbReference type="ARBA" id="ARBA00022842"/>
    </source>
</evidence>
<dbReference type="GO" id="GO:0006400">
    <property type="term" value="P:tRNA modification"/>
    <property type="evidence" value="ECO:0007669"/>
    <property type="project" value="TreeGrafter"/>
</dbReference>
<dbReference type="EMBL" id="BMOE01000001">
    <property type="protein sequence ID" value="GGJ64058.1"/>
    <property type="molecule type" value="Genomic_DNA"/>
</dbReference>
<name>A0A917UKJ1_9DEIO</name>
<evidence type="ECO:0000256" key="9">
    <source>
        <dbReference type="ARBA" id="ARBA00049563"/>
    </source>
</evidence>
<accession>A0A917UKJ1</accession>
<dbReference type="Pfam" id="PF01715">
    <property type="entry name" value="IPPT"/>
    <property type="match status" value="1"/>
</dbReference>
<comment type="function">
    <text evidence="2 10 12">Catalyzes the transfer of a dimethylallyl group onto the adenine at position 37 in tRNAs that read codons beginning with uridine, leading to the formation of N6-(dimethylallyl)adenosine (i(6)A).</text>
</comment>
<comment type="subunit">
    <text evidence="10">Monomer.</text>
</comment>
<dbReference type="InterPro" id="IPR039657">
    <property type="entry name" value="Dimethylallyltransferase"/>
</dbReference>
<dbReference type="GO" id="GO:0005524">
    <property type="term" value="F:ATP binding"/>
    <property type="evidence" value="ECO:0007669"/>
    <property type="project" value="UniProtKB-UniRule"/>
</dbReference>
<evidence type="ECO:0000256" key="12">
    <source>
        <dbReference type="RuleBase" id="RU003784"/>
    </source>
</evidence>
<keyword evidence="8 10" id="KW-0460">Magnesium</keyword>
<dbReference type="AlphaFoldDB" id="A0A917UKJ1"/>
<evidence type="ECO:0000256" key="3">
    <source>
        <dbReference type="ARBA" id="ARBA00005842"/>
    </source>
</evidence>
<dbReference type="EC" id="2.5.1.75" evidence="10"/>
<evidence type="ECO:0000256" key="5">
    <source>
        <dbReference type="ARBA" id="ARBA00022694"/>
    </source>
</evidence>
<comment type="cofactor">
    <cofactor evidence="1 10">
        <name>Mg(2+)</name>
        <dbReference type="ChEBI" id="CHEBI:18420"/>
    </cofactor>
</comment>
<evidence type="ECO:0000256" key="7">
    <source>
        <dbReference type="ARBA" id="ARBA00022840"/>
    </source>
</evidence>
<evidence type="ECO:0000256" key="1">
    <source>
        <dbReference type="ARBA" id="ARBA00001946"/>
    </source>
</evidence>
<dbReference type="SUPFAM" id="SSF52540">
    <property type="entry name" value="P-loop containing nucleoside triphosphate hydrolases"/>
    <property type="match status" value="1"/>
</dbReference>
<evidence type="ECO:0000256" key="13">
    <source>
        <dbReference type="RuleBase" id="RU003785"/>
    </source>
</evidence>
<dbReference type="PANTHER" id="PTHR11088:SF60">
    <property type="entry name" value="TRNA DIMETHYLALLYLTRANSFERASE"/>
    <property type="match status" value="1"/>
</dbReference>
<comment type="caution">
    <text evidence="15">The sequence shown here is derived from an EMBL/GenBank/DDBJ whole genome shotgun (WGS) entry which is preliminary data.</text>
</comment>
<protein>
    <recommendedName>
        <fullName evidence="10">tRNA dimethylallyltransferase</fullName>
        <ecNumber evidence="10">2.5.1.75</ecNumber>
    </recommendedName>
    <alternativeName>
        <fullName evidence="10">Dimethylallyl diphosphate:tRNA dimethylallyltransferase</fullName>
        <shortName evidence="10">DMAPP:tRNA dimethylallyltransferase</shortName>
        <shortName evidence="10">DMATase</shortName>
    </alternativeName>
    <alternativeName>
        <fullName evidence="10">Isopentenyl-diphosphate:tRNA isopentenyltransferase</fullName>
        <shortName evidence="10">IPP transferase</shortName>
        <shortName evidence="10">IPPT</shortName>
        <shortName evidence="10">IPTase</shortName>
    </alternativeName>
</protein>
<dbReference type="HAMAP" id="MF_00185">
    <property type="entry name" value="IPP_trans"/>
    <property type="match status" value="1"/>
</dbReference>
<keyword evidence="5 10" id="KW-0819">tRNA processing</keyword>
<dbReference type="Proteomes" id="UP000635726">
    <property type="component" value="Unassembled WGS sequence"/>
</dbReference>
<feature type="binding site" evidence="10">
    <location>
        <begin position="41"/>
        <end position="46"/>
    </location>
    <ligand>
        <name>substrate</name>
    </ligand>
</feature>
<keyword evidence="7 10" id="KW-0067">ATP-binding</keyword>
<dbReference type="GO" id="GO:0052381">
    <property type="term" value="F:tRNA dimethylallyltransferase activity"/>
    <property type="evidence" value="ECO:0007669"/>
    <property type="project" value="UniProtKB-UniRule"/>
</dbReference>
<evidence type="ECO:0000313" key="15">
    <source>
        <dbReference type="EMBL" id="GGJ64058.1"/>
    </source>
</evidence>
<comment type="caution">
    <text evidence="10">Lacks conserved residue(s) required for the propagation of feature annotation.</text>
</comment>
<evidence type="ECO:0000256" key="11">
    <source>
        <dbReference type="RuleBase" id="RU003783"/>
    </source>
</evidence>
<sequence>MRVRECSGHKCPRHTLPARRYSDAVPADPAPTPVQILTAPTASGKTGLSIALAAQAGDVEIVSADAFLVYRGLNVGTAKPDAAEQRGIPHHLIDVADPDENYDVAQYVRAAEAAVTDILARGRRPLVVGGTGFYLTALLQGLPLTPRSDAHARAALETELQARGLDALLAEIEASSPAEARRMERNPRRVLRALEVYRATGRWPGEYGRTTPAHTYHVTAFAPPQADLETRIAERTVRMFRAGWPQEAAWLASRVDPATQPRPTVWQTLGYDAALAAWRGELPQDEAVRRVTLATRQYARRQLTWMRGQLRAPLLTPDEAARQLARHLHLKA</sequence>
<reference evidence="15" key="2">
    <citation type="submission" date="2020-09" db="EMBL/GenBank/DDBJ databases">
        <authorList>
            <person name="Sun Q."/>
            <person name="Ohkuma M."/>
        </authorList>
    </citation>
    <scope>NUCLEOTIDE SEQUENCE</scope>
    <source>
        <strain evidence="15">JCM 14371</strain>
    </source>
</reference>
<dbReference type="InterPro" id="IPR018022">
    <property type="entry name" value="IPT"/>
</dbReference>
<evidence type="ECO:0000256" key="14">
    <source>
        <dbReference type="SAM" id="MobiDB-lite"/>
    </source>
</evidence>
<dbReference type="PANTHER" id="PTHR11088">
    <property type="entry name" value="TRNA DIMETHYLALLYLTRANSFERASE"/>
    <property type="match status" value="1"/>
</dbReference>
<evidence type="ECO:0000256" key="6">
    <source>
        <dbReference type="ARBA" id="ARBA00022741"/>
    </source>
</evidence>
<dbReference type="Gene3D" id="3.40.50.300">
    <property type="entry name" value="P-loop containing nucleotide triphosphate hydrolases"/>
    <property type="match status" value="1"/>
</dbReference>
<organism evidence="15 16">
    <name type="scientific">Deinococcus aquiradiocola</name>
    <dbReference type="NCBI Taxonomy" id="393059"/>
    <lineage>
        <taxon>Bacteria</taxon>
        <taxon>Thermotogati</taxon>
        <taxon>Deinococcota</taxon>
        <taxon>Deinococci</taxon>
        <taxon>Deinococcales</taxon>
        <taxon>Deinococcaceae</taxon>
        <taxon>Deinococcus</taxon>
    </lineage>
</organism>
<evidence type="ECO:0000256" key="10">
    <source>
        <dbReference type="HAMAP-Rule" id="MF_00185"/>
    </source>
</evidence>
<evidence type="ECO:0000313" key="16">
    <source>
        <dbReference type="Proteomes" id="UP000635726"/>
    </source>
</evidence>
<keyword evidence="4 10" id="KW-0808">Transferase</keyword>
<feature type="site" description="Interaction with substrate tRNA" evidence="10">
    <location>
        <position position="131"/>
    </location>
</feature>
<reference evidence="15" key="1">
    <citation type="journal article" date="2014" name="Int. J. Syst. Evol. Microbiol.">
        <title>Complete genome sequence of Corynebacterium casei LMG S-19264T (=DSM 44701T), isolated from a smear-ripened cheese.</title>
        <authorList>
            <consortium name="US DOE Joint Genome Institute (JGI-PGF)"/>
            <person name="Walter F."/>
            <person name="Albersmeier A."/>
            <person name="Kalinowski J."/>
            <person name="Ruckert C."/>
        </authorList>
    </citation>
    <scope>NUCLEOTIDE SEQUENCE</scope>
    <source>
        <strain evidence="15">JCM 14371</strain>
    </source>
</reference>
<feature type="region of interest" description="Disordered" evidence="14">
    <location>
        <begin position="1"/>
        <end position="30"/>
    </location>
</feature>
<comment type="catalytic activity">
    <reaction evidence="9 10 11">
        <text>adenosine(37) in tRNA + dimethylallyl diphosphate = N(6)-dimethylallyladenosine(37) in tRNA + diphosphate</text>
        <dbReference type="Rhea" id="RHEA:26482"/>
        <dbReference type="Rhea" id="RHEA-COMP:10162"/>
        <dbReference type="Rhea" id="RHEA-COMP:10375"/>
        <dbReference type="ChEBI" id="CHEBI:33019"/>
        <dbReference type="ChEBI" id="CHEBI:57623"/>
        <dbReference type="ChEBI" id="CHEBI:74411"/>
        <dbReference type="ChEBI" id="CHEBI:74415"/>
        <dbReference type="EC" id="2.5.1.75"/>
    </reaction>
</comment>
<keyword evidence="16" id="KW-1185">Reference proteome</keyword>
<evidence type="ECO:0000256" key="4">
    <source>
        <dbReference type="ARBA" id="ARBA00022679"/>
    </source>
</evidence>
<feature type="binding site" evidence="10">
    <location>
        <begin position="39"/>
        <end position="46"/>
    </location>
    <ligand>
        <name>ATP</name>
        <dbReference type="ChEBI" id="CHEBI:30616"/>
    </ligand>
</feature>
<proteinExistence type="inferred from homology"/>
<evidence type="ECO:0000256" key="2">
    <source>
        <dbReference type="ARBA" id="ARBA00003213"/>
    </source>
</evidence>
<dbReference type="InterPro" id="IPR027417">
    <property type="entry name" value="P-loop_NTPase"/>
</dbReference>
<dbReference type="NCBIfam" id="TIGR00174">
    <property type="entry name" value="miaA"/>
    <property type="match status" value="1"/>
</dbReference>
<comment type="similarity">
    <text evidence="3 10 13">Belongs to the IPP transferase family.</text>
</comment>
<keyword evidence="6 10" id="KW-0547">Nucleotide-binding</keyword>